<comment type="caution">
    <text evidence="3">The sequence shown here is derived from an EMBL/GenBank/DDBJ whole genome shotgun (WGS) entry which is preliminary data.</text>
</comment>
<dbReference type="AlphaFoldDB" id="A0AAV9F064"/>
<evidence type="ECO:0000313" key="4">
    <source>
        <dbReference type="Proteomes" id="UP001180020"/>
    </source>
</evidence>
<reference evidence="3" key="1">
    <citation type="journal article" date="2023" name="Nat. Commun.">
        <title>Diploid and tetraploid genomes of Acorus and the evolution of monocots.</title>
        <authorList>
            <person name="Ma L."/>
            <person name="Liu K.W."/>
            <person name="Li Z."/>
            <person name="Hsiao Y.Y."/>
            <person name="Qi Y."/>
            <person name="Fu T."/>
            <person name="Tang G.D."/>
            <person name="Zhang D."/>
            <person name="Sun W.H."/>
            <person name="Liu D.K."/>
            <person name="Li Y."/>
            <person name="Chen G.Z."/>
            <person name="Liu X.D."/>
            <person name="Liao X.Y."/>
            <person name="Jiang Y.T."/>
            <person name="Yu X."/>
            <person name="Hao Y."/>
            <person name="Huang J."/>
            <person name="Zhao X.W."/>
            <person name="Ke S."/>
            <person name="Chen Y.Y."/>
            <person name="Wu W.L."/>
            <person name="Hsu J.L."/>
            <person name="Lin Y.F."/>
            <person name="Huang M.D."/>
            <person name="Li C.Y."/>
            <person name="Huang L."/>
            <person name="Wang Z.W."/>
            <person name="Zhao X."/>
            <person name="Zhong W.Y."/>
            <person name="Peng D.H."/>
            <person name="Ahmad S."/>
            <person name="Lan S."/>
            <person name="Zhang J.S."/>
            <person name="Tsai W.C."/>
            <person name="Van de Peer Y."/>
            <person name="Liu Z.J."/>
        </authorList>
    </citation>
    <scope>NUCLEOTIDE SEQUENCE</scope>
    <source>
        <strain evidence="3">CP</strain>
    </source>
</reference>
<evidence type="ECO:0000313" key="3">
    <source>
        <dbReference type="EMBL" id="KAK1319430.1"/>
    </source>
</evidence>
<sequence length="124" mass="13919">MEDHCRGLYVAIVHLGHLNAKASEIILQSGGELVWTWCDVKRKKNLPTLPSPVTWYAQRKASSNPGSVPGANKQPNDVDAHNHISEVEHQVAQCQAEVEELHHAMDGMRRENKHLCNLLDNPQE</sequence>
<dbReference type="Proteomes" id="UP001180020">
    <property type="component" value="Unassembled WGS sequence"/>
</dbReference>
<protein>
    <submittedName>
        <fullName evidence="3">Uncharacterized protein</fullName>
    </submittedName>
</protein>
<dbReference type="EMBL" id="JAUJYO010000004">
    <property type="protein sequence ID" value="KAK1319430.1"/>
    <property type="molecule type" value="Genomic_DNA"/>
</dbReference>
<reference evidence="3" key="2">
    <citation type="submission" date="2023-06" db="EMBL/GenBank/DDBJ databases">
        <authorList>
            <person name="Ma L."/>
            <person name="Liu K.-W."/>
            <person name="Li Z."/>
            <person name="Hsiao Y.-Y."/>
            <person name="Qi Y."/>
            <person name="Fu T."/>
            <person name="Tang G."/>
            <person name="Zhang D."/>
            <person name="Sun W.-H."/>
            <person name="Liu D.-K."/>
            <person name="Li Y."/>
            <person name="Chen G.-Z."/>
            <person name="Liu X.-D."/>
            <person name="Liao X.-Y."/>
            <person name="Jiang Y.-T."/>
            <person name="Yu X."/>
            <person name="Hao Y."/>
            <person name="Huang J."/>
            <person name="Zhao X.-W."/>
            <person name="Ke S."/>
            <person name="Chen Y.-Y."/>
            <person name="Wu W.-L."/>
            <person name="Hsu J.-L."/>
            <person name="Lin Y.-F."/>
            <person name="Huang M.-D."/>
            <person name="Li C.-Y."/>
            <person name="Huang L."/>
            <person name="Wang Z.-W."/>
            <person name="Zhao X."/>
            <person name="Zhong W.-Y."/>
            <person name="Peng D.-H."/>
            <person name="Ahmad S."/>
            <person name="Lan S."/>
            <person name="Zhang J.-S."/>
            <person name="Tsai W.-C."/>
            <person name="Van De Peer Y."/>
            <person name="Liu Z.-J."/>
        </authorList>
    </citation>
    <scope>NUCLEOTIDE SEQUENCE</scope>
    <source>
        <strain evidence="3">CP</strain>
        <tissue evidence="3">Leaves</tissue>
    </source>
</reference>
<keyword evidence="1" id="KW-0175">Coiled coil</keyword>
<organism evidence="3 4">
    <name type="scientific">Acorus calamus</name>
    <name type="common">Sweet flag</name>
    <dbReference type="NCBI Taxonomy" id="4465"/>
    <lineage>
        <taxon>Eukaryota</taxon>
        <taxon>Viridiplantae</taxon>
        <taxon>Streptophyta</taxon>
        <taxon>Embryophyta</taxon>
        <taxon>Tracheophyta</taxon>
        <taxon>Spermatophyta</taxon>
        <taxon>Magnoliopsida</taxon>
        <taxon>Liliopsida</taxon>
        <taxon>Acoraceae</taxon>
        <taxon>Acorus</taxon>
    </lineage>
</organism>
<name>A0AAV9F064_ACOCL</name>
<feature type="coiled-coil region" evidence="1">
    <location>
        <begin position="84"/>
        <end position="111"/>
    </location>
</feature>
<evidence type="ECO:0000256" key="1">
    <source>
        <dbReference type="SAM" id="Coils"/>
    </source>
</evidence>
<accession>A0AAV9F064</accession>
<evidence type="ECO:0000256" key="2">
    <source>
        <dbReference type="SAM" id="MobiDB-lite"/>
    </source>
</evidence>
<keyword evidence="4" id="KW-1185">Reference proteome</keyword>
<feature type="region of interest" description="Disordered" evidence="2">
    <location>
        <begin position="60"/>
        <end position="81"/>
    </location>
</feature>
<proteinExistence type="predicted"/>
<gene>
    <name evidence="3" type="ORF">QJS10_CPB04g01307</name>
</gene>